<evidence type="ECO:0000313" key="2">
    <source>
        <dbReference type="EMBL" id="MCA9757668.1"/>
    </source>
</evidence>
<reference evidence="2" key="2">
    <citation type="journal article" date="2021" name="Microbiome">
        <title>Successional dynamics and alternative stable states in a saline activated sludge microbial community over 9 years.</title>
        <authorList>
            <person name="Wang Y."/>
            <person name="Ye J."/>
            <person name="Ju F."/>
            <person name="Liu L."/>
            <person name="Boyd J.A."/>
            <person name="Deng Y."/>
            <person name="Parks D.H."/>
            <person name="Jiang X."/>
            <person name="Yin X."/>
            <person name="Woodcroft B.J."/>
            <person name="Tyson G.W."/>
            <person name="Hugenholtz P."/>
            <person name="Polz M.F."/>
            <person name="Zhang T."/>
        </authorList>
    </citation>
    <scope>NUCLEOTIDE SEQUENCE</scope>
    <source>
        <strain evidence="2">HKST-UBA02</strain>
    </source>
</reference>
<dbReference type="AlphaFoldDB" id="A0A956NGY0"/>
<reference evidence="2" key="1">
    <citation type="submission" date="2020-04" db="EMBL/GenBank/DDBJ databases">
        <authorList>
            <person name="Zhang T."/>
        </authorList>
    </citation>
    <scope>NUCLEOTIDE SEQUENCE</scope>
    <source>
        <strain evidence="2">HKST-UBA02</strain>
    </source>
</reference>
<gene>
    <name evidence="2" type="ORF">KDA27_17825</name>
</gene>
<organism evidence="2 3">
    <name type="scientific">Eiseniibacteriota bacterium</name>
    <dbReference type="NCBI Taxonomy" id="2212470"/>
    <lineage>
        <taxon>Bacteria</taxon>
        <taxon>Candidatus Eiseniibacteriota</taxon>
    </lineage>
</organism>
<dbReference type="Proteomes" id="UP000739538">
    <property type="component" value="Unassembled WGS sequence"/>
</dbReference>
<protein>
    <recommendedName>
        <fullName evidence="4">Zinc-finger domain-containing protein</fullName>
    </recommendedName>
</protein>
<proteinExistence type="predicted"/>
<dbReference type="EMBL" id="JAGQHS010000111">
    <property type="protein sequence ID" value="MCA9757668.1"/>
    <property type="molecule type" value="Genomic_DNA"/>
</dbReference>
<name>A0A956NGY0_UNCEI</name>
<accession>A0A956NGY0</accession>
<feature type="region of interest" description="Disordered" evidence="1">
    <location>
        <begin position="1"/>
        <end position="26"/>
    </location>
</feature>
<sequence>MTIPSSKSNSNPNPDRNGKHPLGPESHLSLEDLATLCEAVLPGSGDPVDESRIPEGASQHLTECDDCTAAFEEAVRVRASWLTGTMSEPIEGELRELALRQGETWARDRRAALAGDA</sequence>
<evidence type="ECO:0000256" key="1">
    <source>
        <dbReference type="SAM" id="MobiDB-lite"/>
    </source>
</evidence>
<comment type="caution">
    <text evidence="2">The sequence shown here is derived from an EMBL/GenBank/DDBJ whole genome shotgun (WGS) entry which is preliminary data.</text>
</comment>
<evidence type="ECO:0000313" key="3">
    <source>
        <dbReference type="Proteomes" id="UP000739538"/>
    </source>
</evidence>
<evidence type="ECO:0008006" key="4">
    <source>
        <dbReference type="Google" id="ProtNLM"/>
    </source>
</evidence>
<feature type="compositionally biased region" description="Low complexity" evidence="1">
    <location>
        <begin position="1"/>
        <end position="14"/>
    </location>
</feature>
<feature type="non-terminal residue" evidence="2">
    <location>
        <position position="117"/>
    </location>
</feature>